<evidence type="ECO:0000256" key="1">
    <source>
        <dbReference type="ARBA" id="ARBA00009006"/>
    </source>
</evidence>
<evidence type="ECO:0000256" key="5">
    <source>
        <dbReference type="ARBA" id="ARBA00022801"/>
    </source>
</evidence>
<dbReference type="SUPFAM" id="SSF53933">
    <property type="entry name" value="Microbial ribonucleases"/>
    <property type="match status" value="1"/>
</dbReference>
<dbReference type="PANTHER" id="PTHR42104">
    <property type="entry name" value="EXTRACELLULAR GUANYL-SPECIFIC RIBONUCLEASE RNTA (AFU_ORTHOLOGUE AFUA_4G03230)"/>
    <property type="match status" value="1"/>
</dbReference>
<protein>
    <recommendedName>
        <fullName evidence="2">ribonuclease T1</fullName>
        <ecNumber evidence="2">4.6.1.24</ecNumber>
    </recommendedName>
</protein>
<evidence type="ECO:0000256" key="4">
    <source>
        <dbReference type="ARBA" id="ARBA00022759"/>
    </source>
</evidence>
<evidence type="ECO:0000313" key="9">
    <source>
        <dbReference type="EMBL" id="RPB03333.1"/>
    </source>
</evidence>
<comment type="similarity">
    <text evidence="1">Belongs to the ribonuclease N1/T1 family.</text>
</comment>
<proteinExistence type="inferred from homology"/>
<organism evidence="9 10">
    <name type="scientific">Choiromyces venosus 120613-1</name>
    <dbReference type="NCBI Taxonomy" id="1336337"/>
    <lineage>
        <taxon>Eukaryota</taxon>
        <taxon>Fungi</taxon>
        <taxon>Dikarya</taxon>
        <taxon>Ascomycota</taxon>
        <taxon>Pezizomycotina</taxon>
        <taxon>Pezizomycetes</taxon>
        <taxon>Pezizales</taxon>
        <taxon>Tuberaceae</taxon>
        <taxon>Choiromyces</taxon>
    </lineage>
</organism>
<evidence type="ECO:0000313" key="10">
    <source>
        <dbReference type="Proteomes" id="UP000276215"/>
    </source>
</evidence>
<sequence length="103" mass="11026">HTFTSAQVSAAANAALDHLNAGTQVGSNDYPHQYNNLEDFAFNSGCRAPYYEFPIFRAYVYTGGSPGADRVVIGSWDGTNAAFCDGITHYGATGNAFLQCSNF</sequence>
<evidence type="ECO:0000256" key="6">
    <source>
        <dbReference type="ARBA" id="ARBA00023157"/>
    </source>
</evidence>
<dbReference type="PANTHER" id="PTHR42104:SF1">
    <property type="entry name" value="EXTRACELLULAR GUANYL-SPECIFIC RIBONUCLEASE RNTA (AFU_ORTHOLOGUE AFUA_4G03230)"/>
    <property type="match status" value="1"/>
</dbReference>
<dbReference type="Gene3D" id="3.10.450.30">
    <property type="entry name" value="Microbial ribonucleases"/>
    <property type="match status" value="1"/>
</dbReference>
<keyword evidence="7" id="KW-0456">Lyase</keyword>
<evidence type="ECO:0000256" key="3">
    <source>
        <dbReference type="ARBA" id="ARBA00022722"/>
    </source>
</evidence>
<comment type="catalytic activity">
    <reaction evidence="8">
        <text>[RNA] containing guanosine + H2O = an [RNA fragment]-3'-guanosine-3'-phosphate + a 5'-hydroxy-ribonucleotide-3'-[RNA fragment].</text>
        <dbReference type="EC" id="4.6.1.24"/>
    </reaction>
</comment>
<keyword evidence="6" id="KW-1015">Disulfide bond</keyword>
<dbReference type="GO" id="GO:0016787">
    <property type="term" value="F:hydrolase activity"/>
    <property type="evidence" value="ECO:0007669"/>
    <property type="project" value="UniProtKB-KW"/>
</dbReference>
<dbReference type="AlphaFoldDB" id="A0A3N4JZ58"/>
<dbReference type="GO" id="GO:0046589">
    <property type="term" value="F:ribonuclease T1 activity"/>
    <property type="evidence" value="ECO:0007669"/>
    <property type="project" value="UniProtKB-EC"/>
</dbReference>
<dbReference type="EC" id="4.6.1.24" evidence="2"/>
<keyword evidence="10" id="KW-1185">Reference proteome</keyword>
<dbReference type="OrthoDB" id="5425539at2759"/>
<dbReference type="STRING" id="1336337.A0A3N4JZ58"/>
<dbReference type="Proteomes" id="UP000276215">
    <property type="component" value="Unassembled WGS sequence"/>
</dbReference>
<dbReference type="EMBL" id="ML120363">
    <property type="protein sequence ID" value="RPB03333.1"/>
    <property type="molecule type" value="Genomic_DNA"/>
</dbReference>
<keyword evidence="4" id="KW-0255">Endonuclease</keyword>
<evidence type="ECO:0000256" key="2">
    <source>
        <dbReference type="ARBA" id="ARBA00012549"/>
    </source>
</evidence>
<dbReference type="InterPro" id="IPR016191">
    <property type="entry name" value="Ribonuclease/ribotoxin"/>
</dbReference>
<reference evidence="9 10" key="1">
    <citation type="journal article" date="2018" name="Nat. Ecol. Evol.">
        <title>Pezizomycetes genomes reveal the molecular basis of ectomycorrhizal truffle lifestyle.</title>
        <authorList>
            <person name="Murat C."/>
            <person name="Payen T."/>
            <person name="Noel B."/>
            <person name="Kuo A."/>
            <person name="Morin E."/>
            <person name="Chen J."/>
            <person name="Kohler A."/>
            <person name="Krizsan K."/>
            <person name="Balestrini R."/>
            <person name="Da Silva C."/>
            <person name="Montanini B."/>
            <person name="Hainaut M."/>
            <person name="Levati E."/>
            <person name="Barry K.W."/>
            <person name="Belfiori B."/>
            <person name="Cichocki N."/>
            <person name="Clum A."/>
            <person name="Dockter R.B."/>
            <person name="Fauchery L."/>
            <person name="Guy J."/>
            <person name="Iotti M."/>
            <person name="Le Tacon F."/>
            <person name="Lindquist E.A."/>
            <person name="Lipzen A."/>
            <person name="Malagnac F."/>
            <person name="Mello A."/>
            <person name="Molinier V."/>
            <person name="Miyauchi S."/>
            <person name="Poulain J."/>
            <person name="Riccioni C."/>
            <person name="Rubini A."/>
            <person name="Sitrit Y."/>
            <person name="Splivallo R."/>
            <person name="Traeger S."/>
            <person name="Wang M."/>
            <person name="Zifcakova L."/>
            <person name="Wipf D."/>
            <person name="Zambonelli A."/>
            <person name="Paolocci F."/>
            <person name="Nowrousian M."/>
            <person name="Ottonello S."/>
            <person name="Baldrian P."/>
            <person name="Spatafora J.W."/>
            <person name="Henrissat B."/>
            <person name="Nagy L.G."/>
            <person name="Aury J.M."/>
            <person name="Wincker P."/>
            <person name="Grigoriev I.V."/>
            <person name="Bonfante P."/>
            <person name="Martin F.M."/>
        </authorList>
    </citation>
    <scope>NUCLEOTIDE SEQUENCE [LARGE SCALE GENOMIC DNA]</scope>
    <source>
        <strain evidence="9 10">120613-1</strain>
    </source>
</reference>
<evidence type="ECO:0000256" key="8">
    <source>
        <dbReference type="ARBA" id="ARBA00034015"/>
    </source>
</evidence>
<dbReference type="Pfam" id="PF00545">
    <property type="entry name" value="Ribonuclease"/>
    <property type="match status" value="1"/>
</dbReference>
<keyword evidence="5" id="KW-0378">Hydrolase</keyword>
<gene>
    <name evidence="9" type="ORF">L873DRAFT_1761177</name>
</gene>
<accession>A0A3N4JZ58</accession>
<keyword evidence="3" id="KW-0540">Nuclease</keyword>
<name>A0A3N4JZ58_9PEZI</name>
<dbReference type="GO" id="GO:0003723">
    <property type="term" value="F:RNA binding"/>
    <property type="evidence" value="ECO:0007669"/>
    <property type="project" value="InterPro"/>
</dbReference>
<dbReference type="InterPro" id="IPR000026">
    <property type="entry name" value="N1-like"/>
</dbReference>
<evidence type="ECO:0000256" key="7">
    <source>
        <dbReference type="ARBA" id="ARBA00023239"/>
    </source>
</evidence>
<feature type="non-terminal residue" evidence="9">
    <location>
        <position position="1"/>
    </location>
</feature>